<sequence length="65" mass="7608">MHTSNSEDKNKEKRIKFFLPSRSLSEPNIFKPIMSPIIEKEKVRLMYVLETLNSLAKTGKIGWKE</sequence>
<comment type="caution">
    <text evidence="1">The sequence shown here is derived from an EMBL/GenBank/DDBJ whole genome shotgun (WGS) entry which is preliminary data.</text>
</comment>
<evidence type="ECO:0000313" key="2">
    <source>
        <dbReference type="Proteomes" id="UP001500631"/>
    </source>
</evidence>
<keyword evidence="2" id="KW-1185">Reference proteome</keyword>
<proteinExistence type="predicted"/>
<reference evidence="2" key="1">
    <citation type="journal article" date="2019" name="Int. J. Syst. Evol. Microbiol.">
        <title>The Global Catalogue of Microorganisms (GCM) 10K type strain sequencing project: providing services to taxonomists for standard genome sequencing and annotation.</title>
        <authorList>
            <consortium name="The Broad Institute Genomics Platform"/>
            <consortium name="The Broad Institute Genome Sequencing Center for Infectious Disease"/>
            <person name="Wu L."/>
            <person name="Ma J."/>
        </authorList>
    </citation>
    <scope>NUCLEOTIDE SEQUENCE [LARGE SCALE GENOMIC DNA]</scope>
    <source>
        <strain evidence="2">JCM 18424</strain>
    </source>
</reference>
<dbReference type="Proteomes" id="UP001500631">
    <property type="component" value="Unassembled WGS sequence"/>
</dbReference>
<dbReference type="EMBL" id="BAABKE010000001">
    <property type="protein sequence ID" value="GAA5095172.1"/>
    <property type="molecule type" value="Genomic_DNA"/>
</dbReference>
<organism evidence="1 2">
    <name type="scientific">Wohlfahrtiimonas larvae</name>
    <dbReference type="NCBI Taxonomy" id="1157986"/>
    <lineage>
        <taxon>Bacteria</taxon>
        <taxon>Pseudomonadati</taxon>
        <taxon>Pseudomonadota</taxon>
        <taxon>Gammaproteobacteria</taxon>
        <taxon>Cardiobacteriales</taxon>
        <taxon>Ignatzschineriaceae</taxon>
        <taxon>Wohlfahrtiimonas</taxon>
    </lineage>
</organism>
<gene>
    <name evidence="1" type="ORF">GCM10023338_04260</name>
</gene>
<name>A0ABP9MDQ1_9GAMM</name>
<protein>
    <submittedName>
        <fullName evidence="1">Uncharacterized protein</fullName>
    </submittedName>
</protein>
<evidence type="ECO:0000313" key="1">
    <source>
        <dbReference type="EMBL" id="GAA5095172.1"/>
    </source>
</evidence>
<accession>A0ABP9MDQ1</accession>